<accession>A0A0C3DYZ9</accession>
<name>A0A0C3DYZ9_OIDMZ</name>
<reference evidence="2 3" key="1">
    <citation type="submission" date="2014-04" db="EMBL/GenBank/DDBJ databases">
        <authorList>
            <consortium name="DOE Joint Genome Institute"/>
            <person name="Kuo A."/>
            <person name="Martino E."/>
            <person name="Perotto S."/>
            <person name="Kohler A."/>
            <person name="Nagy L.G."/>
            <person name="Floudas D."/>
            <person name="Copeland A."/>
            <person name="Barry K.W."/>
            <person name="Cichocki N."/>
            <person name="Veneault-Fourrey C."/>
            <person name="LaButti K."/>
            <person name="Lindquist E.A."/>
            <person name="Lipzen A."/>
            <person name="Lundell T."/>
            <person name="Morin E."/>
            <person name="Murat C."/>
            <person name="Sun H."/>
            <person name="Tunlid A."/>
            <person name="Henrissat B."/>
            <person name="Grigoriev I.V."/>
            <person name="Hibbett D.S."/>
            <person name="Martin F."/>
            <person name="Nordberg H.P."/>
            <person name="Cantor M.N."/>
            <person name="Hua S.X."/>
        </authorList>
    </citation>
    <scope>NUCLEOTIDE SEQUENCE [LARGE SCALE GENOMIC DNA]</scope>
    <source>
        <strain evidence="2 3">Zn</strain>
    </source>
</reference>
<keyword evidence="3" id="KW-1185">Reference proteome</keyword>
<dbReference type="EMBL" id="KN832870">
    <property type="protein sequence ID" value="KIN07313.1"/>
    <property type="molecule type" value="Genomic_DNA"/>
</dbReference>
<feature type="chain" id="PRO_5002163586" description="Secreted protein" evidence="1">
    <location>
        <begin position="22"/>
        <end position="185"/>
    </location>
</feature>
<feature type="signal peptide" evidence="1">
    <location>
        <begin position="1"/>
        <end position="21"/>
    </location>
</feature>
<dbReference type="HOGENOM" id="CLU_1461738_0_0_1"/>
<protein>
    <recommendedName>
        <fullName evidence="4">Secreted protein</fullName>
    </recommendedName>
</protein>
<dbReference type="Proteomes" id="UP000054321">
    <property type="component" value="Unassembled WGS sequence"/>
</dbReference>
<evidence type="ECO:0008006" key="4">
    <source>
        <dbReference type="Google" id="ProtNLM"/>
    </source>
</evidence>
<organism evidence="2 3">
    <name type="scientific">Oidiodendron maius (strain Zn)</name>
    <dbReference type="NCBI Taxonomy" id="913774"/>
    <lineage>
        <taxon>Eukaryota</taxon>
        <taxon>Fungi</taxon>
        <taxon>Dikarya</taxon>
        <taxon>Ascomycota</taxon>
        <taxon>Pezizomycotina</taxon>
        <taxon>Leotiomycetes</taxon>
        <taxon>Leotiomycetes incertae sedis</taxon>
        <taxon>Myxotrichaceae</taxon>
        <taxon>Oidiodendron</taxon>
    </lineage>
</organism>
<gene>
    <name evidence="2" type="ORF">OIDMADRAFT_174302</name>
</gene>
<keyword evidence="1" id="KW-0732">Signal</keyword>
<evidence type="ECO:0000256" key="1">
    <source>
        <dbReference type="SAM" id="SignalP"/>
    </source>
</evidence>
<proteinExistence type="predicted"/>
<dbReference type="InParanoid" id="A0A0C3DYZ9"/>
<dbReference type="AlphaFoldDB" id="A0A0C3DYZ9"/>
<reference evidence="3" key="2">
    <citation type="submission" date="2015-01" db="EMBL/GenBank/DDBJ databases">
        <title>Evolutionary Origins and Diversification of the Mycorrhizal Mutualists.</title>
        <authorList>
            <consortium name="DOE Joint Genome Institute"/>
            <consortium name="Mycorrhizal Genomics Consortium"/>
            <person name="Kohler A."/>
            <person name="Kuo A."/>
            <person name="Nagy L.G."/>
            <person name="Floudas D."/>
            <person name="Copeland A."/>
            <person name="Barry K.W."/>
            <person name="Cichocki N."/>
            <person name="Veneault-Fourrey C."/>
            <person name="LaButti K."/>
            <person name="Lindquist E.A."/>
            <person name="Lipzen A."/>
            <person name="Lundell T."/>
            <person name="Morin E."/>
            <person name="Murat C."/>
            <person name="Riley R."/>
            <person name="Ohm R."/>
            <person name="Sun H."/>
            <person name="Tunlid A."/>
            <person name="Henrissat B."/>
            <person name="Grigoriev I.V."/>
            <person name="Hibbett D.S."/>
            <person name="Martin F."/>
        </authorList>
    </citation>
    <scope>NUCLEOTIDE SEQUENCE [LARGE SCALE GENOMIC DNA]</scope>
    <source>
        <strain evidence="3">Zn</strain>
    </source>
</reference>
<evidence type="ECO:0000313" key="2">
    <source>
        <dbReference type="EMBL" id="KIN07313.1"/>
    </source>
</evidence>
<evidence type="ECO:0000313" key="3">
    <source>
        <dbReference type="Proteomes" id="UP000054321"/>
    </source>
</evidence>
<sequence length="185" mass="19660">MRFTAESVAIGAAVLASTAVAAPVPVQQAQEGAQTQQIPSTQGQTAPIAAHVRPVSYFDVPHAPGIAHLQQHGFQMPPQGSLRPTQGYSIRPVEGTVMTPQMKQLSQGSTGAPAVPNGVKVNGRMVRIPQPSDFREDIIRRSRTQSIVNGAHKASEIGGAVNDIVQTGTSLWDSAKYAWDDVTHH</sequence>